<reference evidence="5 6" key="1">
    <citation type="submission" date="2020-08" db="EMBL/GenBank/DDBJ databases">
        <title>Genomic Encyclopedia of Type Strains, Phase III (KMG-III): the genomes of soil and plant-associated and newly described type strains.</title>
        <authorList>
            <person name="Whitman W."/>
        </authorList>
    </citation>
    <scope>NUCLEOTIDE SEQUENCE [LARGE SCALE GENOMIC DNA]</scope>
    <source>
        <strain evidence="5 6">CECT 3146</strain>
    </source>
</reference>
<evidence type="ECO:0000259" key="4">
    <source>
        <dbReference type="PROSITE" id="PS50995"/>
    </source>
</evidence>
<comment type="caution">
    <text evidence="5">The sequence shown here is derived from an EMBL/GenBank/DDBJ whole genome shotgun (WGS) entry which is preliminary data.</text>
</comment>
<dbReference type="SMART" id="SM00347">
    <property type="entry name" value="HTH_MARR"/>
    <property type="match status" value="1"/>
</dbReference>
<name>A0A7W8APZ3_STRST</name>
<evidence type="ECO:0000256" key="2">
    <source>
        <dbReference type="ARBA" id="ARBA00023125"/>
    </source>
</evidence>
<dbReference type="InterPro" id="IPR000835">
    <property type="entry name" value="HTH_MarR-typ"/>
</dbReference>
<dbReference type="PROSITE" id="PS50995">
    <property type="entry name" value="HTH_MARR_2"/>
    <property type="match status" value="1"/>
</dbReference>
<dbReference type="InterPro" id="IPR036388">
    <property type="entry name" value="WH-like_DNA-bd_sf"/>
</dbReference>
<dbReference type="AlphaFoldDB" id="A0A7W8APZ3"/>
<feature type="domain" description="HTH marR-type" evidence="4">
    <location>
        <begin position="24"/>
        <end position="158"/>
    </location>
</feature>
<dbReference type="PANTHER" id="PTHR33164">
    <property type="entry name" value="TRANSCRIPTIONAL REGULATOR, MARR FAMILY"/>
    <property type="match status" value="1"/>
</dbReference>
<dbReference type="EMBL" id="JACHJD010000002">
    <property type="protein sequence ID" value="MBB5102469.1"/>
    <property type="molecule type" value="Genomic_DNA"/>
</dbReference>
<dbReference type="InterPro" id="IPR023187">
    <property type="entry name" value="Tscrpt_reg_MarR-type_CS"/>
</dbReference>
<keyword evidence="3" id="KW-0804">Transcription</keyword>
<dbReference type="GO" id="GO:0003700">
    <property type="term" value="F:DNA-binding transcription factor activity"/>
    <property type="evidence" value="ECO:0007669"/>
    <property type="project" value="InterPro"/>
</dbReference>
<keyword evidence="1" id="KW-0805">Transcription regulation</keyword>
<evidence type="ECO:0000256" key="3">
    <source>
        <dbReference type="ARBA" id="ARBA00023163"/>
    </source>
</evidence>
<dbReference type="PANTHER" id="PTHR33164:SF94">
    <property type="entry name" value="TRANSCRIPTIONAL REGULATORY PROTEIN-RELATED"/>
    <property type="match status" value="1"/>
</dbReference>
<evidence type="ECO:0000313" key="5">
    <source>
        <dbReference type="EMBL" id="MBB5102469.1"/>
    </source>
</evidence>
<dbReference type="PRINTS" id="PR00598">
    <property type="entry name" value="HTHMARR"/>
</dbReference>
<dbReference type="InterPro" id="IPR036390">
    <property type="entry name" value="WH_DNA-bd_sf"/>
</dbReference>
<evidence type="ECO:0000313" key="6">
    <source>
        <dbReference type="Proteomes" id="UP000549009"/>
    </source>
</evidence>
<dbReference type="Pfam" id="PF01047">
    <property type="entry name" value="MarR"/>
    <property type="match status" value="1"/>
</dbReference>
<sequence length="179" mass="19086">MHPDPAMGRMPYGLAMVSSAVVEEEDVVAVVMAASRLVMGMSARALAEVDESLSLPQLRTMVALEGCGPVKLAELAEVLGVNASTALRAVVRLEAVGLVDRRANPDSRREVILTLTPSGATLVARVLRHRRREVAKLVEAVPPEARSGLVAGLRALLDVAGDRSVHVPEAAEEFRRLVL</sequence>
<evidence type="ECO:0000256" key="1">
    <source>
        <dbReference type="ARBA" id="ARBA00023015"/>
    </source>
</evidence>
<dbReference type="PROSITE" id="PS01117">
    <property type="entry name" value="HTH_MARR_1"/>
    <property type="match status" value="1"/>
</dbReference>
<keyword evidence="2 5" id="KW-0238">DNA-binding</keyword>
<dbReference type="GO" id="GO:0006950">
    <property type="term" value="P:response to stress"/>
    <property type="evidence" value="ECO:0007669"/>
    <property type="project" value="TreeGrafter"/>
</dbReference>
<dbReference type="Gene3D" id="1.10.10.10">
    <property type="entry name" value="Winged helix-like DNA-binding domain superfamily/Winged helix DNA-binding domain"/>
    <property type="match status" value="1"/>
</dbReference>
<dbReference type="SUPFAM" id="SSF46785">
    <property type="entry name" value="Winged helix' DNA-binding domain"/>
    <property type="match status" value="1"/>
</dbReference>
<keyword evidence="6" id="KW-1185">Reference proteome</keyword>
<dbReference type="Proteomes" id="UP000549009">
    <property type="component" value="Unassembled WGS sequence"/>
</dbReference>
<gene>
    <name evidence="5" type="ORF">FHS40_001522</name>
</gene>
<dbReference type="InterPro" id="IPR039422">
    <property type="entry name" value="MarR/SlyA-like"/>
</dbReference>
<dbReference type="RefSeq" id="WP_229879134.1">
    <property type="nucleotide sequence ID" value="NZ_BMSQ01000010.1"/>
</dbReference>
<dbReference type="GO" id="GO:0003677">
    <property type="term" value="F:DNA binding"/>
    <property type="evidence" value="ECO:0007669"/>
    <property type="project" value="UniProtKB-KW"/>
</dbReference>
<protein>
    <submittedName>
        <fullName evidence="5">DNA-binding MarR family transcriptional regulator</fullName>
    </submittedName>
</protein>
<accession>A0A7W8APZ3</accession>
<organism evidence="5 6">
    <name type="scientific">Streptomyces spectabilis</name>
    <dbReference type="NCBI Taxonomy" id="68270"/>
    <lineage>
        <taxon>Bacteria</taxon>
        <taxon>Bacillati</taxon>
        <taxon>Actinomycetota</taxon>
        <taxon>Actinomycetes</taxon>
        <taxon>Kitasatosporales</taxon>
        <taxon>Streptomycetaceae</taxon>
        <taxon>Streptomyces</taxon>
    </lineage>
</organism>
<proteinExistence type="predicted"/>